<sequence length="337" mass="36552">MVLQAYGSAVSGAAPQEGAAQGSRGGSLRALGAAVVGLTALAAVVVTQLPSSVPRVELEQHLMSANSRDAVWSQSHDKIFETEGGSVKSRLEPWTGKSTHAFDRLQGLSSRPVDEALSGIKHTLADSLKRGSGSNFYGSWGGSKPHQDFYHQENTWSDQMDKLKQRQAARREKENSAYFKGVDKAFGKKAGKAMEDAFDGSKGGKADDKVISKVRLSGKQIEAHKAAIADGTSVPSMKKQDVVADRQHKSRVVKKSADLKHLGVVADTQKMQRLVHEAKQAHGKRKQQLKARVMQLQQDIVGAFKRVTKFGKDATTELARETAKEKAKKKASKHSDD</sequence>
<keyword evidence="1" id="KW-0175">Coiled coil</keyword>
<name>A0A7S0VEW3_9CRYP</name>
<feature type="compositionally biased region" description="Basic residues" evidence="2">
    <location>
        <begin position="326"/>
        <end position="337"/>
    </location>
</feature>
<dbReference type="EMBL" id="HBFN01003584">
    <property type="protein sequence ID" value="CAD8780863.1"/>
    <property type="molecule type" value="Transcribed_RNA"/>
</dbReference>
<reference evidence="3" key="1">
    <citation type="submission" date="2021-01" db="EMBL/GenBank/DDBJ databases">
        <authorList>
            <person name="Corre E."/>
            <person name="Pelletier E."/>
            <person name="Niang G."/>
            <person name="Scheremetjew M."/>
            <person name="Finn R."/>
            <person name="Kale V."/>
            <person name="Holt S."/>
            <person name="Cochrane G."/>
            <person name="Meng A."/>
            <person name="Brown T."/>
            <person name="Cohen L."/>
        </authorList>
    </citation>
    <scope>NUCLEOTIDE SEQUENCE</scope>
    <source>
        <strain evidence="3">CCMP443</strain>
    </source>
</reference>
<dbReference type="AlphaFoldDB" id="A0A7S0VEW3"/>
<proteinExistence type="predicted"/>
<evidence type="ECO:0000256" key="1">
    <source>
        <dbReference type="SAM" id="Coils"/>
    </source>
</evidence>
<accession>A0A7S0VEW3</accession>
<feature type="region of interest" description="Disordered" evidence="2">
    <location>
        <begin position="317"/>
        <end position="337"/>
    </location>
</feature>
<protein>
    <submittedName>
        <fullName evidence="3">Uncharacterized protein</fullName>
    </submittedName>
</protein>
<feature type="coiled-coil region" evidence="1">
    <location>
        <begin position="279"/>
        <end position="306"/>
    </location>
</feature>
<evidence type="ECO:0000313" key="3">
    <source>
        <dbReference type="EMBL" id="CAD8780863.1"/>
    </source>
</evidence>
<evidence type="ECO:0000256" key="2">
    <source>
        <dbReference type="SAM" id="MobiDB-lite"/>
    </source>
</evidence>
<gene>
    <name evidence="3" type="ORF">HTEP1355_LOCUS2152</name>
</gene>
<organism evidence="3">
    <name type="scientific">Hemiselmis tepida</name>
    <dbReference type="NCBI Taxonomy" id="464990"/>
    <lineage>
        <taxon>Eukaryota</taxon>
        <taxon>Cryptophyceae</taxon>
        <taxon>Cryptomonadales</taxon>
        <taxon>Hemiselmidaceae</taxon>
        <taxon>Hemiselmis</taxon>
    </lineage>
</organism>